<feature type="chain" id="PRO_5045857622" description="Hemagglutinin" evidence="1">
    <location>
        <begin position="18"/>
        <end position="715"/>
    </location>
</feature>
<proteinExistence type="predicted"/>
<evidence type="ECO:0008006" key="4">
    <source>
        <dbReference type="Google" id="ProtNLM"/>
    </source>
</evidence>
<gene>
    <name evidence="2" type="ORF">KV396_12260</name>
</gene>
<evidence type="ECO:0000313" key="3">
    <source>
        <dbReference type="Proteomes" id="UP000831963"/>
    </source>
</evidence>
<sequence>MLPAGAASAAAPVAAPAATTVSNAVSQVVGDPAASGIVKSTLVGFNPGNIISDAVFTNKGTMTEAQIQAFFNSKVSRCLGGTDENGKPIVCLKDFKITSVTRPADQYCSGYSGAANESAARIIYRVSQACNINPQVLIVMLQKEQGLITHTWPSAWRYNIALGQGCPDTAPCDPNYIGFFHQIYGAARQMQIYMEGRWFQWYAPGKTWNILYNPNANCGSSPVYVANKATSALYYYTPYQPNAAALRAGYGTGDGCSAYGNRNFYNYFTDWFGSTQQSQSSGQNLRLGTDIYFVSAGVRYHVTPEDWPEYQAKFGAYRQVTSLSGYGDGGSTSRFVRNSSTGVIAYFDGGKTHRFASCDLVAAWGGACARVVQMADADFARIGAGPEMTAFARVAANGTVHRISGKTLIPLYDAAARIAANGGKVDPYAAVMTPSLRSRMTISSQFQFAPGQFVSANGTSEVYLATQDNRLLHLPSWDLAQDIGLSRTKVSVPAANLNGRQKGVFGALLACGGKFYLPSGAKLSVLNRGNVTGMTPTSLDAATCGRLNLTGTPVATESFVRFQGSDAVLHVTGGVTRHVVTTAQVRALAGGTYPPIVQLRAGSASAFTAGPAYMQTGTLVRSDGTAEVYLVDGLSLVHLPSWEVATALGIPRSVRVESVAALSTFERRSPGLTTFVLCNNVAFSATGGTFTKVTPAPGTVVTALTPETCAALNIR</sequence>
<keyword evidence="3" id="KW-1185">Reference proteome</keyword>
<dbReference type="EMBL" id="CP078077">
    <property type="protein sequence ID" value="UPL15202.1"/>
    <property type="molecule type" value="Genomic_DNA"/>
</dbReference>
<organism evidence="2 3">
    <name type="scientific">Microbacterium galbinum</name>
    <dbReference type="NCBI Taxonomy" id="2851646"/>
    <lineage>
        <taxon>Bacteria</taxon>
        <taxon>Bacillati</taxon>
        <taxon>Actinomycetota</taxon>
        <taxon>Actinomycetes</taxon>
        <taxon>Micrococcales</taxon>
        <taxon>Microbacteriaceae</taxon>
        <taxon>Microbacterium</taxon>
    </lineage>
</organism>
<feature type="signal peptide" evidence="1">
    <location>
        <begin position="1"/>
        <end position="17"/>
    </location>
</feature>
<name>A0ABY4IRF9_9MICO</name>
<protein>
    <recommendedName>
        <fullName evidence="4">Hemagglutinin</fullName>
    </recommendedName>
</protein>
<reference evidence="2 3" key="1">
    <citation type="submission" date="2021-06" db="EMBL/GenBank/DDBJ databases">
        <title>Genome-based taxonomic framework of Microbacterium strains isolated from marine environment, the description of four new species and reclassification of four preexisting species.</title>
        <authorList>
            <person name="Lee S.D."/>
            <person name="Kim S.-M."/>
            <person name="Byeon Y.-S."/>
            <person name="Yang H.L."/>
            <person name="Kim I.S."/>
        </authorList>
    </citation>
    <scope>NUCLEOTIDE SEQUENCE [LARGE SCALE GENOMIC DNA]</scope>
    <source>
        <strain evidence="2 3">SSW1-36</strain>
    </source>
</reference>
<evidence type="ECO:0000313" key="2">
    <source>
        <dbReference type="EMBL" id="UPL15202.1"/>
    </source>
</evidence>
<dbReference type="Proteomes" id="UP000831963">
    <property type="component" value="Chromosome"/>
</dbReference>
<dbReference type="RefSeq" id="WP_247955893.1">
    <property type="nucleotide sequence ID" value="NZ_CP078077.1"/>
</dbReference>
<accession>A0ABY4IRF9</accession>
<keyword evidence="1" id="KW-0732">Signal</keyword>
<evidence type="ECO:0000256" key="1">
    <source>
        <dbReference type="SAM" id="SignalP"/>
    </source>
</evidence>